<organism evidence="1 2">
    <name type="scientific">Klebsiella phage Solomon</name>
    <dbReference type="NCBI Taxonomy" id="2767583"/>
    <lineage>
        <taxon>Viruses</taxon>
        <taxon>Duplodnaviria</taxon>
        <taxon>Heunggongvirae</taxon>
        <taxon>Uroviricota</taxon>
        <taxon>Caudoviricetes</taxon>
        <taxon>Drexlerviridae</taxon>
        <taxon>Webervirus</taxon>
        <taxon>Webervirus solomon</taxon>
    </lineage>
</organism>
<dbReference type="GO" id="GO:0030430">
    <property type="term" value="C:host cell cytoplasm"/>
    <property type="evidence" value="ECO:0007669"/>
    <property type="project" value="InterPro"/>
</dbReference>
<keyword evidence="2" id="KW-1185">Reference proteome</keyword>
<gene>
    <name evidence="1" type="ORF">CPT_Solomon_019</name>
</gene>
<evidence type="ECO:0000313" key="2">
    <source>
        <dbReference type="Proteomes" id="UP000663313"/>
    </source>
</evidence>
<name>A0A873WDE1_9CAUD</name>
<dbReference type="GO" id="GO:0051536">
    <property type="term" value="F:iron-sulfur cluster binding"/>
    <property type="evidence" value="ECO:0007669"/>
    <property type="project" value="InterPro"/>
</dbReference>
<dbReference type="InterPro" id="IPR006487">
    <property type="entry name" value="Phage_lambda_L"/>
</dbReference>
<dbReference type="Proteomes" id="UP000663313">
    <property type="component" value="Segment"/>
</dbReference>
<dbReference type="EMBL" id="MT701592">
    <property type="protein sequence ID" value="QPB09477.1"/>
    <property type="molecule type" value="Genomic_DNA"/>
</dbReference>
<reference evidence="1" key="1">
    <citation type="submission" date="2020-07" db="EMBL/GenBank/DDBJ databases">
        <title>Complete genome sequence of Klebsiella aerogenes phage Solomon.</title>
        <authorList>
            <person name="Hudson A.T."/>
            <person name="Clark J.D."/>
            <person name="Gill J."/>
            <person name="Liu M."/>
        </authorList>
    </citation>
    <scope>NUCLEOTIDE SEQUENCE</scope>
</reference>
<dbReference type="Pfam" id="PF05100">
    <property type="entry name" value="Phage_tail_L"/>
    <property type="match status" value="1"/>
</dbReference>
<accession>A0A873WDE1</accession>
<sequence length="263" mass="28976">MAYDLESTKGGFTMTTNVSKDFANCLQKLFPGEILTLIDIDATKFGGQVYRFHNENIAYSTEELLEAVNGGKLEPKTITFRGEQYGPRPFGIGGIAMSSDGTVEKPTLTVSNIDAQASALIRSYNGLMQAKVTVWVLVKDLLKDDGSVNEGDFRRFVYYIERPKQVDPQKATFELTSVFDMDGLMIPARQTQTVCYWAQRGWYKTGKGCDYNGQNGYFDKFGNKVDDPAQDVCGGLVSSCKLRFGNEALSFGGCATATLKSGR</sequence>
<evidence type="ECO:0000313" key="1">
    <source>
        <dbReference type="EMBL" id="QPB09477.1"/>
    </source>
</evidence>
<protein>
    <submittedName>
        <fullName evidence="1">Minor tail protein</fullName>
    </submittedName>
</protein>
<dbReference type="NCBIfam" id="TIGR01600">
    <property type="entry name" value="phage_tail_L"/>
    <property type="match status" value="1"/>
</dbReference>
<proteinExistence type="predicted"/>
<dbReference type="GO" id="GO:0046718">
    <property type="term" value="P:symbiont entry into host cell"/>
    <property type="evidence" value="ECO:0007669"/>
    <property type="project" value="InterPro"/>
</dbReference>